<evidence type="ECO:0000313" key="2">
    <source>
        <dbReference type="EMBL" id="AMJ79415.1"/>
    </source>
</evidence>
<proteinExistence type="predicted"/>
<name>A0AAC8XL64_9ALTE</name>
<evidence type="ECO:0000313" key="3">
    <source>
        <dbReference type="Proteomes" id="UP000061468"/>
    </source>
</evidence>
<gene>
    <name evidence="2" type="ORF">AV942_14495</name>
</gene>
<sequence length="170" mass="18941">MKIKFISIIKLTAVFLISCTSISCSTHTTINNGGVRDTAKPNIHTFNSERSVGTFHRQYVKGFGENESYCRPLDSVRFFQVHNKDLPGLGHDRVKVIIERTTVPVSSSFPADKQVSFISYELAPGTAITFNTINSCAYTLNGASGPQGIRSIHQYEAELPFRSLNFDEYL</sequence>
<protein>
    <recommendedName>
        <fullName evidence="4">Lipoprotein</fullName>
    </recommendedName>
</protein>
<dbReference type="AlphaFoldDB" id="A0AAC8XL64"/>
<organism evidence="2 3">
    <name type="scientific">Alteromonas mediterranea</name>
    <dbReference type="NCBI Taxonomy" id="314275"/>
    <lineage>
        <taxon>Bacteria</taxon>
        <taxon>Pseudomonadati</taxon>
        <taxon>Pseudomonadota</taxon>
        <taxon>Gammaproteobacteria</taxon>
        <taxon>Alteromonadales</taxon>
        <taxon>Alteromonadaceae</taxon>
        <taxon>Alteromonas/Salinimonas group</taxon>
        <taxon>Alteromonas</taxon>
    </lineage>
</organism>
<keyword evidence="1" id="KW-0732">Signal</keyword>
<reference evidence="2 3" key="1">
    <citation type="submission" date="2015-12" db="EMBL/GenBank/DDBJ databases">
        <title>Intraspecies pangenome expansion in the marine bacterium Alteromonas.</title>
        <authorList>
            <person name="Lopez-Perez M."/>
            <person name="Rodriguez-Valera F."/>
        </authorList>
    </citation>
    <scope>NUCLEOTIDE SEQUENCE [LARGE SCALE GENOMIC DNA]</scope>
    <source>
        <strain evidence="2 3">UM8</strain>
    </source>
</reference>
<accession>A0AAC8XL64</accession>
<dbReference type="PROSITE" id="PS51257">
    <property type="entry name" value="PROKAR_LIPOPROTEIN"/>
    <property type="match status" value="1"/>
</dbReference>
<evidence type="ECO:0008006" key="4">
    <source>
        <dbReference type="Google" id="ProtNLM"/>
    </source>
</evidence>
<feature type="chain" id="PRO_5042231285" description="Lipoprotein" evidence="1">
    <location>
        <begin position="24"/>
        <end position="170"/>
    </location>
</feature>
<evidence type="ECO:0000256" key="1">
    <source>
        <dbReference type="SAM" id="SignalP"/>
    </source>
</evidence>
<dbReference type="EMBL" id="CP013928">
    <property type="protein sequence ID" value="AMJ79415.1"/>
    <property type="molecule type" value="Genomic_DNA"/>
</dbReference>
<feature type="signal peptide" evidence="1">
    <location>
        <begin position="1"/>
        <end position="23"/>
    </location>
</feature>
<dbReference type="Proteomes" id="UP000061468">
    <property type="component" value="Chromosome"/>
</dbReference>
<dbReference type="RefSeq" id="WP_015067765.1">
    <property type="nucleotide sequence ID" value="NZ_CAXGIV010000042.1"/>
</dbReference>